<dbReference type="PANTHER" id="PTHR35174:SF3">
    <property type="entry name" value="BLL7171 PROTEIN"/>
    <property type="match status" value="1"/>
</dbReference>
<sequence length="123" mass="13003">MSKFMLIMHTSPAVMEKLSEAELNEIMSGHGAFQEKIKETGEFVSTHALGDPSNSAVVSVADGTTTVKDGPVTVSELGIGGYYIVECESKDRAYEVAALIPDAKIDGLAVEVRPILFSAGANL</sequence>
<dbReference type="InterPro" id="IPR011008">
    <property type="entry name" value="Dimeric_a/b-barrel"/>
</dbReference>
<dbReference type="Proteomes" id="UP000552644">
    <property type="component" value="Unassembled WGS sequence"/>
</dbReference>
<dbReference type="PANTHER" id="PTHR35174">
    <property type="entry name" value="BLL7171 PROTEIN-RELATED"/>
    <property type="match status" value="1"/>
</dbReference>
<dbReference type="Gene3D" id="3.30.70.1060">
    <property type="entry name" value="Dimeric alpha+beta barrel"/>
    <property type="match status" value="1"/>
</dbReference>
<accession>A0A7W7QTF0</accession>
<organism evidence="3 4">
    <name type="scientific">Streptosporangium saharense</name>
    <dbReference type="NCBI Taxonomy" id="1706840"/>
    <lineage>
        <taxon>Bacteria</taxon>
        <taxon>Bacillati</taxon>
        <taxon>Actinomycetota</taxon>
        <taxon>Actinomycetes</taxon>
        <taxon>Streptosporangiales</taxon>
        <taxon>Streptosporangiaceae</taxon>
        <taxon>Streptosporangium</taxon>
    </lineage>
</organism>
<protein>
    <recommendedName>
        <fullName evidence="2">YCII-related domain-containing protein</fullName>
    </recommendedName>
</protein>
<dbReference type="SUPFAM" id="SSF54909">
    <property type="entry name" value="Dimeric alpha+beta barrel"/>
    <property type="match status" value="1"/>
</dbReference>
<proteinExistence type="inferred from homology"/>
<comment type="caution">
    <text evidence="3">The sequence shown here is derived from an EMBL/GenBank/DDBJ whole genome shotgun (WGS) entry which is preliminary data.</text>
</comment>
<evidence type="ECO:0000313" key="4">
    <source>
        <dbReference type="Proteomes" id="UP000552644"/>
    </source>
</evidence>
<gene>
    <name evidence="3" type="ORF">FHS44_006002</name>
</gene>
<evidence type="ECO:0000256" key="1">
    <source>
        <dbReference type="ARBA" id="ARBA00007689"/>
    </source>
</evidence>
<dbReference type="InterPro" id="IPR005545">
    <property type="entry name" value="YCII"/>
</dbReference>
<feature type="domain" description="YCII-related" evidence="2">
    <location>
        <begin position="3"/>
        <end position="113"/>
    </location>
</feature>
<dbReference type="EMBL" id="JACHJP010000008">
    <property type="protein sequence ID" value="MBB4918866.1"/>
    <property type="molecule type" value="Genomic_DNA"/>
</dbReference>
<reference evidence="3 4" key="1">
    <citation type="submission" date="2020-08" db="EMBL/GenBank/DDBJ databases">
        <title>Genomic Encyclopedia of Type Strains, Phase III (KMG-III): the genomes of soil and plant-associated and newly described type strains.</title>
        <authorList>
            <person name="Whitman W."/>
        </authorList>
    </citation>
    <scope>NUCLEOTIDE SEQUENCE [LARGE SCALE GENOMIC DNA]</scope>
    <source>
        <strain evidence="3 4">CECT 8840</strain>
    </source>
</reference>
<keyword evidence="4" id="KW-1185">Reference proteome</keyword>
<dbReference type="RefSeq" id="WP_184720554.1">
    <property type="nucleotide sequence ID" value="NZ_JACHJP010000008.1"/>
</dbReference>
<evidence type="ECO:0000259" key="2">
    <source>
        <dbReference type="Pfam" id="PF03795"/>
    </source>
</evidence>
<name>A0A7W7QTF0_9ACTN</name>
<evidence type="ECO:0000313" key="3">
    <source>
        <dbReference type="EMBL" id="MBB4918866.1"/>
    </source>
</evidence>
<dbReference type="Pfam" id="PF03795">
    <property type="entry name" value="YCII"/>
    <property type="match status" value="1"/>
</dbReference>
<comment type="similarity">
    <text evidence="1">Belongs to the YciI family.</text>
</comment>
<dbReference type="AlphaFoldDB" id="A0A7W7QTF0"/>